<protein>
    <recommendedName>
        <fullName evidence="2">Major facilitator superfamily (MFS) profile domain-containing protein</fullName>
    </recommendedName>
</protein>
<evidence type="ECO:0000259" key="2">
    <source>
        <dbReference type="PROSITE" id="PS50850"/>
    </source>
</evidence>
<organism evidence="3">
    <name type="scientific">marine metagenome</name>
    <dbReference type="NCBI Taxonomy" id="408172"/>
    <lineage>
        <taxon>unclassified sequences</taxon>
        <taxon>metagenomes</taxon>
        <taxon>ecological metagenomes</taxon>
    </lineage>
</organism>
<dbReference type="Gene3D" id="1.20.1250.20">
    <property type="entry name" value="MFS general substrate transporter like domains"/>
    <property type="match status" value="1"/>
</dbReference>
<dbReference type="InterPro" id="IPR020846">
    <property type="entry name" value="MFS_dom"/>
</dbReference>
<dbReference type="SUPFAM" id="SSF103473">
    <property type="entry name" value="MFS general substrate transporter"/>
    <property type="match status" value="1"/>
</dbReference>
<proteinExistence type="predicted"/>
<dbReference type="InterPro" id="IPR036259">
    <property type="entry name" value="MFS_trans_sf"/>
</dbReference>
<keyword evidence="1" id="KW-0812">Transmembrane</keyword>
<keyword evidence="1" id="KW-1133">Transmembrane helix</keyword>
<feature type="transmembrane region" description="Helical" evidence="1">
    <location>
        <begin position="40"/>
        <end position="59"/>
    </location>
</feature>
<gene>
    <name evidence="3" type="ORF">METZ01_LOCUS358406</name>
</gene>
<sequence>VAIGATGGIMTNPGQTPGFSAFLNHFIADLGLSRSVVSTLYTAATLTASLFLPWVGRLFDRHGSR</sequence>
<reference evidence="3" key="1">
    <citation type="submission" date="2018-05" db="EMBL/GenBank/DDBJ databases">
        <authorList>
            <person name="Lanie J.A."/>
            <person name="Ng W.-L."/>
            <person name="Kazmierczak K.M."/>
            <person name="Andrzejewski T.M."/>
            <person name="Davidsen T.M."/>
            <person name="Wayne K.J."/>
            <person name="Tettelin H."/>
            <person name="Glass J.I."/>
            <person name="Rusch D."/>
            <person name="Podicherti R."/>
            <person name="Tsui H.-C.T."/>
            <person name="Winkler M.E."/>
        </authorList>
    </citation>
    <scope>NUCLEOTIDE SEQUENCE</scope>
</reference>
<feature type="domain" description="Major facilitator superfamily (MFS) profile" evidence="2">
    <location>
        <begin position="1"/>
        <end position="65"/>
    </location>
</feature>
<name>A0A382S7K6_9ZZZZ</name>
<dbReference type="PROSITE" id="PS50850">
    <property type="entry name" value="MFS"/>
    <property type="match status" value="1"/>
</dbReference>
<dbReference type="AlphaFoldDB" id="A0A382S7K6"/>
<dbReference type="EMBL" id="UINC01126825">
    <property type="protein sequence ID" value="SVD05552.1"/>
    <property type="molecule type" value="Genomic_DNA"/>
</dbReference>
<feature type="non-terminal residue" evidence="3">
    <location>
        <position position="65"/>
    </location>
</feature>
<evidence type="ECO:0000313" key="3">
    <source>
        <dbReference type="EMBL" id="SVD05552.1"/>
    </source>
</evidence>
<accession>A0A382S7K6</accession>
<dbReference type="GO" id="GO:0022857">
    <property type="term" value="F:transmembrane transporter activity"/>
    <property type="evidence" value="ECO:0007669"/>
    <property type="project" value="InterPro"/>
</dbReference>
<evidence type="ECO:0000256" key="1">
    <source>
        <dbReference type="SAM" id="Phobius"/>
    </source>
</evidence>
<feature type="non-terminal residue" evidence="3">
    <location>
        <position position="1"/>
    </location>
</feature>
<keyword evidence="1" id="KW-0472">Membrane</keyword>